<dbReference type="InterPro" id="IPR012132">
    <property type="entry name" value="GMC_OxRdtase"/>
</dbReference>
<evidence type="ECO:0000256" key="1">
    <source>
        <dbReference type="ARBA" id="ARBA00001974"/>
    </source>
</evidence>
<dbReference type="PROSITE" id="PS00624">
    <property type="entry name" value="GMC_OXRED_2"/>
    <property type="match status" value="1"/>
</dbReference>
<dbReference type="PIRSF" id="PIRSF000137">
    <property type="entry name" value="Alcohol_oxidase"/>
    <property type="match status" value="1"/>
</dbReference>
<feature type="active site" description="Proton donor" evidence="5">
    <location>
        <position position="520"/>
    </location>
</feature>
<evidence type="ECO:0000313" key="12">
    <source>
        <dbReference type="Proteomes" id="UP000054279"/>
    </source>
</evidence>
<proteinExistence type="inferred from homology"/>
<dbReference type="Gene3D" id="3.50.50.60">
    <property type="entry name" value="FAD/NAD(P)-binding domain"/>
    <property type="match status" value="1"/>
</dbReference>
<dbReference type="AlphaFoldDB" id="A0A0C9UP62"/>
<dbReference type="GO" id="GO:0016614">
    <property type="term" value="F:oxidoreductase activity, acting on CH-OH group of donors"/>
    <property type="evidence" value="ECO:0007669"/>
    <property type="project" value="InterPro"/>
</dbReference>
<keyword evidence="12" id="KW-1185">Reference proteome</keyword>
<organism evidence="11 12">
    <name type="scientific">Sphaerobolus stellatus (strain SS14)</name>
    <dbReference type="NCBI Taxonomy" id="990650"/>
    <lineage>
        <taxon>Eukaryota</taxon>
        <taxon>Fungi</taxon>
        <taxon>Dikarya</taxon>
        <taxon>Basidiomycota</taxon>
        <taxon>Agaricomycotina</taxon>
        <taxon>Agaricomycetes</taxon>
        <taxon>Phallomycetidae</taxon>
        <taxon>Geastrales</taxon>
        <taxon>Sphaerobolaceae</taxon>
        <taxon>Sphaerobolus</taxon>
    </lineage>
</organism>
<dbReference type="HOGENOM" id="CLU_002865_6_3_1"/>
<accession>A0A0C9UP62</accession>
<dbReference type="Gene3D" id="3.30.560.10">
    <property type="entry name" value="Glucose Oxidase, domain 3"/>
    <property type="match status" value="1"/>
</dbReference>
<dbReference type="InterPro" id="IPR000172">
    <property type="entry name" value="GMC_OxRdtase_N"/>
</dbReference>
<name>A0A0C9UP62_SPHS4</name>
<dbReference type="InterPro" id="IPR036188">
    <property type="entry name" value="FAD/NAD-bd_sf"/>
</dbReference>
<dbReference type="Pfam" id="PF05199">
    <property type="entry name" value="GMC_oxred_C"/>
    <property type="match status" value="1"/>
</dbReference>
<evidence type="ECO:0000256" key="8">
    <source>
        <dbReference type="SAM" id="SignalP"/>
    </source>
</evidence>
<keyword evidence="3 7" id="KW-0285">Flavoprotein</keyword>
<comment type="cofactor">
    <cofactor evidence="1 6">
        <name>FAD</name>
        <dbReference type="ChEBI" id="CHEBI:57692"/>
    </cofactor>
</comment>
<gene>
    <name evidence="11" type="ORF">M422DRAFT_260935</name>
</gene>
<feature type="binding site" evidence="6">
    <location>
        <position position="265"/>
    </location>
    <ligand>
        <name>FAD</name>
        <dbReference type="ChEBI" id="CHEBI:57692"/>
    </ligand>
</feature>
<evidence type="ECO:0000256" key="2">
    <source>
        <dbReference type="ARBA" id="ARBA00010790"/>
    </source>
</evidence>
<dbReference type="EMBL" id="KN837176">
    <property type="protein sequence ID" value="KIJ36589.1"/>
    <property type="molecule type" value="Genomic_DNA"/>
</dbReference>
<dbReference type="Pfam" id="PF00732">
    <property type="entry name" value="GMC_oxred_N"/>
    <property type="match status" value="1"/>
</dbReference>
<comment type="similarity">
    <text evidence="2 7">Belongs to the GMC oxidoreductase family.</text>
</comment>
<keyword evidence="8" id="KW-0732">Signal</keyword>
<protein>
    <submittedName>
        <fullName evidence="11">Unplaced genomic scaffold SPHSTscaffold_101, whole genome shotgun sequence</fullName>
    </submittedName>
</protein>
<sequence length="585" mass="62827">MLSSRSTAFIFCYILLFCASVDALLYTDPKKLPKIHYDFVIVGAGTAGNVMANRLTENGQFSVLVIEAGVNNEGVLATTVPFLAPTSQPASPILWNYTTVPQKGLDNRVLGYSRGRILGGSSSVNFMTYTRGSDDDYDRWAKLVEDQVWSAKNLEPYYLKSSRLVPPADHHNTNGQVNPVVHGNGPVKISVPGFPTDIDARVINSSHELSSQFPFNLDVQSGNTIGISVVQNTVDSQGRRSSSATAYLQSILDRPNLDVLIQTQVTRLKQSGITSRKPIFKVVEFAQSSTGPRFQVTANNEVILCTGTINTPQILMLSGIGDAITLKKIGITPIVDLPDVGQNLQDHPILSNYFVVNTTNTFDTEWNTTGEGLFVDAPGNTLGFLRVNQSVLHGVADPSAGPKSGHFEMIFADGFAVTAEASPASGNYITVNTAVVSPSSRGSITLASTDPFAFPNMDPAFLTASLDVSIMVAAVKAVRQFVTASPWRGYITSRFGNMGMANTDEEIAAASRLGVVTIWHPTSTAMMSPANASWGVVDTRLLVKGTVGLRIVDASVFPVIPAGHTVGPVYIVAERAADFIKSEWC</sequence>
<dbReference type="InterPro" id="IPR007867">
    <property type="entry name" value="GMC_OxRtase_C"/>
</dbReference>
<reference evidence="11 12" key="1">
    <citation type="submission" date="2014-06" db="EMBL/GenBank/DDBJ databases">
        <title>Evolutionary Origins and Diversification of the Mycorrhizal Mutualists.</title>
        <authorList>
            <consortium name="DOE Joint Genome Institute"/>
            <consortium name="Mycorrhizal Genomics Consortium"/>
            <person name="Kohler A."/>
            <person name="Kuo A."/>
            <person name="Nagy L.G."/>
            <person name="Floudas D."/>
            <person name="Copeland A."/>
            <person name="Barry K.W."/>
            <person name="Cichocki N."/>
            <person name="Veneault-Fourrey C."/>
            <person name="LaButti K."/>
            <person name="Lindquist E.A."/>
            <person name="Lipzen A."/>
            <person name="Lundell T."/>
            <person name="Morin E."/>
            <person name="Murat C."/>
            <person name="Riley R."/>
            <person name="Ohm R."/>
            <person name="Sun H."/>
            <person name="Tunlid A."/>
            <person name="Henrissat B."/>
            <person name="Grigoriev I.V."/>
            <person name="Hibbett D.S."/>
            <person name="Martin F."/>
        </authorList>
    </citation>
    <scope>NUCLEOTIDE SEQUENCE [LARGE SCALE GENOMIC DNA]</scope>
    <source>
        <strain evidence="11 12">SS14</strain>
    </source>
</reference>
<feature type="domain" description="Glucose-methanol-choline oxidoreductase N-terminal" evidence="10">
    <location>
        <begin position="307"/>
        <end position="321"/>
    </location>
</feature>
<dbReference type="PANTHER" id="PTHR11552">
    <property type="entry name" value="GLUCOSE-METHANOL-CHOLINE GMC OXIDOREDUCTASE"/>
    <property type="match status" value="1"/>
</dbReference>
<feature type="signal peptide" evidence="8">
    <location>
        <begin position="1"/>
        <end position="23"/>
    </location>
</feature>
<dbReference type="SUPFAM" id="SSF51905">
    <property type="entry name" value="FAD/NAD(P)-binding domain"/>
    <property type="match status" value="1"/>
</dbReference>
<evidence type="ECO:0000256" key="4">
    <source>
        <dbReference type="ARBA" id="ARBA00022827"/>
    </source>
</evidence>
<dbReference type="GO" id="GO:0050660">
    <property type="term" value="F:flavin adenine dinucleotide binding"/>
    <property type="evidence" value="ECO:0007669"/>
    <property type="project" value="InterPro"/>
</dbReference>
<evidence type="ECO:0000256" key="3">
    <source>
        <dbReference type="ARBA" id="ARBA00022630"/>
    </source>
</evidence>
<keyword evidence="4 6" id="KW-0274">FAD</keyword>
<evidence type="ECO:0000313" key="11">
    <source>
        <dbReference type="EMBL" id="KIJ36589.1"/>
    </source>
</evidence>
<feature type="active site" description="Proton acceptor" evidence="5">
    <location>
        <position position="564"/>
    </location>
</feature>
<evidence type="ECO:0000256" key="6">
    <source>
        <dbReference type="PIRSR" id="PIRSR000137-2"/>
    </source>
</evidence>
<evidence type="ECO:0000259" key="10">
    <source>
        <dbReference type="PROSITE" id="PS00624"/>
    </source>
</evidence>
<dbReference type="Proteomes" id="UP000054279">
    <property type="component" value="Unassembled WGS sequence"/>
</dbReference>
<evidence type="ECO:0000256" key="5">
    <source>
        <dbReference type="PIRSR" id="PIRSR000137-1"/>
    </source>
</evidence>
<dbReference type="OrthoDB" id="269227at2759"/>
<feature type="domain" description="Glucose-methanol-choline oxidoreductase N-terminal" evidence="9">
    <location>
        <begin position="115"/>
        <end position="138"/>
    </location>
</feature>
<feature type="binding site" evidence="6">
    <location>
        <begin position="519"/>
        <end position="520"/>
    </location>
    <ligand>
        <name>FAD</name>
        <dbReference type="ChEBI" id="CHEBI:57692"/>
    </ligand>
</feature>
<evidence type="ECO:0000256" key="7">
    <source>
        <dbReference type="RuleBase" id="RU003968"/>
    </source>
</evidence>
<evidence type="ECO:0000259" key="9">
    <source>
        <dbReference type="PROSITE" id="PS00623"/>
    </source>
</evidence>
<feature type="chain" id="PRO_5002204910" evidence="8">
    <location>
        <begin position="24"/>
        <end position="585"/>
    </location>
</feature>
<dbReference type="SUPFAM" id="SSF54373">
    <property type="entry name" value="FAD-linked reductases, C-terminal domain"/>
    <property type="match status" value="1"/>
</dbReference>
<dbReference type="PANTHER" id="PTHR11552:SF147">
    <property type="entry name" value="CHOLINE DEHYDROGENASE, MITOCHONDRIAL"/>
    <property type="match status" value="1"/>
</dbReference>
<dbReference type="PROSITE" id="PS00623">
    <property type="entry name" value="GMC_OXRED_1"/>
    <property type="match status" value="1"/>
</dbReference>